<evidence type="ECO:0000313" key="1">
    <source>
        <dbReference type="EMBL" id="MEB4591579.1"/>
    </source>
</evidence>
<organism evidence="1 2">
    <name type="scientific">Candidatus Thiothrix phosphatis</name>
    <dbReference type="NCBI Taxonomy" id="3112415"/>
    <lineage>
        <taxon>Bacteria</taxon>
        <taxon>Pseudomonadati</taxon>
        <taxon>Pseudomonadota</taxon>
        <taxon>Gammaproteobacteria</taxon>
        <taxon>Thiotrichales</taxon>
        <taxon>Thiotrichaceae</taxon>
        <taxon>Thiothrix</taxon>
    </lineage>
</organism>
<comment type="caution">
    <text evidence="1">The sequence shown here is derived from an EMBL/GenBank/DDBJ whole genome shotgun (WGS) entry which is preliminary data.</text>
</comment>
<dbReference type="EMBL" id="JAYMYJ010000110">
    <property type="protein sequence ID" value="MEB4591579.1"/>
    <property type="molecule type" value="Genomic_DNA"/>
</dbReference>
<dbReference type="Proteomes" id="UP001308005">
    <property type="component" value="Unassembled WGS sequence"/>
</dbReference>
<protein>
    <submittedName>
        <fullName evidence="1">Uncharacterized protein</fullName>
    </submittedName>
</protein>
<keyword evidence="2" id="KW-1185">Reference proteome</keyword>
<evidence type="ECO:0000313" key="2">
    <source>
        <dbReference type="Proteomes" id="UP001308005"/>
    </source>
</evidence>
<proteinExistence type="predicted"/>
<dbReference type="RefSeq" id="WP_324695280.1">
    <property type="nucleotide sequence ID" value="NZ_JAYMYJ010000110.1"/>
</dbReference>
<sequence>MREETVRELDFLAKLLNKKQSQIIQELIHKESETRRNELRLTKLKRLKGAFTGLIGDEQSIQRMKSERA</sequence>
<name>A0ABU6CXM8_9GAMM</name>
<accession>A0ABU6CXM8</accession>
<gene>
    <name evidence="1" type="ORF">VSS37_11355</name>
</gene>
<reference evidence="2" key="1">
    <citation type="submission" date="2023-07" db="EMBL/GenBank/DDBJ databases">
        <title>The carbon used by Thiothrix.</title>
        <authorList>
            <person name="Chen L."/>
        </authorList>
    </citation>
    <scope>NUCLEOTIDE SEQUENCE [LARGE SCALE GENOMIC DNA]</scope>
</reference>